<accession>A0A370FJQ4</accession>
<evidence type="ECO:0000259" key="5">
    <source>
        <dbReference type="PROSITE" id="PS50932"/>
    </source>
</evidence>
<dbReference type="Pfam" id="PF00356">
    <property type="entry name" value="LacI"/>
    <property type="match status" value="1"/>
</dbReference>
<dbReference type="AlphaFoldDB" id="A0A370FJQ4"/>
<keyword evidence="7" id="KW-1185">Reference proteome</keyword>
<dbReference type="SUPFAM" id="SSF53822">
    <property type="entry name" value="Periplasmic binding protein-like I"/>
    <property type="match status" value="1"/>
</dbReference>
<feature type="region of interest" description="Disordered" evidence="4">
    <location>
        <begin position="314"/>
        <end position="352"/>
    </location>
</feature>
<dbReference type="Gene3D" id="1.10.260.40">
    <property type="entry name" value="lambda repressor-like DNA-binding domains"/>
    <property type="match status" value="1"/>
</dbReference>
<evidence type="ECO:0000256" key="1">
    <source>
        <dbReference type="ARBA" id="ARBA00023015"/>
    </source>
</evidence>
<dbReference type="GO" id="GO:0003700">
    <property type="term" value="F:DNA-binding transcription factor activity"/>
    <property type="evidence" value="ECO:0007669"/>
    <property type="project" value="TreeGrafter"/>
</dbReference>
<name>A0A370FJQ4_9BURK</name>
<evidence type="ECO:0000313" key="7">
    <source>
        <dbReference type="Proteomes" id="UP000255265"/>
    </source>
</evidence>
<keyword evidence="1" id="KW-0805">Transcription regulation</keyword>
<keyword evidence="3" id="KW-0804">Transcription</keyword>
<dbReference type="Pfam" id="PF13377">
    <property type="entry name" value="Peripla_BP_3"/>
    <property type="match status" value="1"/>
</dbReference>
<dbReference type="InterPro" id="IPR028082">
    <property type="entry name" value="Peripla_BP_I"/>
</dbReference>
<protein>
    <submittedName>
        <fullName evidence="6">LacI family transcriptional regulator</fullName>
    </submittedName>
</protein>
<dbReference type="GO" id="GO:0000976">
    <property type="term" value="F:transcription cis-regulatory region binding"/>
    <property type="evidence" value="ECO:0007669"/>
    <property type="project" value="TreeGrafter"/>
</dbReference>
<evidence type="ECO:0000256" key="2">
    <source>
        <dbReference type="ARBA" id="ARBA00023125"/>
    </source>
</evidence>
<keyword evidence="2" id="KW-0238">DNA-binding</keyword>
<dbReference type="EMBL" id="QQAV01000002">
    <property type="protein sequence ID" value="RDI27391.1"/>
    <property type="molecule type" value="Genomic_DNA"/>
</dbReference>
<dbReference type="InterPro" id="IPR000843">
    <property type="entry name" value="HTH_LacI"/>
</dbReference>
<dbReference type="SUPFAM" id="SSF47413">
    <property type="entry name" value="lambda repressor-like DNA-binding domains"/>
    <property type="match status" value="1"/>
</dbReference>
<reference evidence="6 7" key="1">
    <citation type="submission" date="2018-07" db="EMBL/GenBank/DDBJ databases">
        <title>Genomic Encyclopedia of Type Strains, Phase IV (KMG-IV): sequencing the most valuable type-strain genomes for metagenomic binning, comparative biology and taxonomic classification.</title>
        <authorList>
            <person name="Goeker M."/>
        </authorList>
    </citation>
    <scope>NUCLEOTIDE SEQUENCE [LARGE SCALE GENOMIC DNA]</scope>
    <source>
        <strain evidence="6 7">DSM 21352</strain>
    </source>
</reference>
<sequence>MSIQAVADKAGVSIATVSRVFNAPDKVLPATRALVESVARELGYLPSASARTLRTQRSRVLGVVLPTLLNPTFAECLQGLAQAAAEAGHAIVPLTTGYDLDAEQRAVDQLLAREVEGMVLVISNPQTSAALARLQARQRPYVLAYNRHPAHCCVAVDNEAASAEAVAHLAALGHRRIAMVSGTLAQSDRSQQRHRGFLAGMDAAGLDAPPLIEVPFVEVAVDALRERLAAPGRPTALFCSNDLLAIRAVRAAHLAGLRVPQDLSVMGFDGIALGDELTPRLGTIEQPAADIGRRAAQLLMAALDEQRAPVPADSLLLPHRLRTGESCAPPPDMRADEPTQPTTTKSRRRPAR</sequence>
<proteinExistence type="predicted"/>
<dbReference type="InterPro" id="IPR046335">
    <property type="entry name" value="LacI/GalR-like_sensor"/>
</dbReference>
<dbReference type="Proteomes" id="UP000255265">
    <property type="component" value="Unassembled WGS sequence"/>
</dbReference>
<gene>
    <name evidence="6" type="ORF">DFR41_102428</name>
</gene>
<dbReference type="SMART" id="SM00354">
    <property type="entry name" value="HTH_LACI"/>
    <property type="match status" value="1"/>
</dbReference>
<evidence type="ECO:0000256" key="3">
    <source>
        <dbReference type="ARBA" id="ARBA00023163"/>
    </source>
</evidence>
<dbReference type="OrthoDB" id="269117at2"/>
<evidence type="ECO:0000256" key="4">
    <source>
        <dbReference type="SAM" id="MobiDB-lite"/>
    </source>
</evidence>
<organism evidence="6 7">
    <name type="scientific">Pseudacidovorax intermedius</name>
    <dbReference type="NCBI Taxonomy" id="433924"/>
    <lineage>
        <taxon>Bacteria</taxon>
        <taxon>Pseudomonadati</taxon>
        <taxon>Pseudomonadota</taxon>
        <taxon>Betaproteobacteria</taxon>
        <taxon>Burkholderiales</taxon>
        <taxon>Comamonadaceae</taxon>
        <taxon>Pseudacidovorax</taxon>
    </lineage>
</organism>
<dbReference type="RefSeq" id="WP_114802450.1">
    <property type="nucleotide sequence ID" value="NZ_QQAV01000002.1"/>
</dbReference>
<evidence type="ECO:0000313" key="6">
    <source>
        <dbReference type="EMBL" id="RDI27391.1"/>
    </source>
</evidence>
<dbReference type="STRING" id="433924.NS331_11745"/>
<dbReference type="InterPro" id="IPR010982">
    <property type="entry name" value="Lambda_DNA-bd_dom_sf"/>
</dbReference>
<dbReference type="CDD" id="cd01392">
    <property type="entry name" value="HTH_LacI"/>
    <property type="match status" value="1"/>
</dbReference>
<dbReference type="PROSITE" id="PS50932">
    <property type="entry name" value="HTH_LACI_2"/>
    <property type="match status" value="1"/>
</dbReference>
<dbReference type="PANTHER" id="PTHR30146">
    <property type="entry name" value="LACI-RELATED TRANSCRIPTIONAL REPRESSOR"/>
    <property type="match status" value="1"/>
</dbReference>
<dbReference type="Gene3D" id="3.40.50.2300">
    <property type="match status" value="2"/>
</dbReference>
<feature type="domain" description="HTH lacI-type" evidence="5">
    <location>
        <begin position="1"/>
        <end position="55"/>
    </location>
</feature>
<dbReference type="PANTHER" id="PTHR30146:SF138">
    <property type="entry name" value="TRANSCRIPTIONAL REGULATORY PROTEIN"/>
    <property type="match status" value="1"/>
</dbReference>
<comment type="caution">
    <text evidence="6">The sequence shown here is derived from an EMBL/GenBank/DDBJ whole genome shotgun (WGS) entry which is preliminary data.</text>
</comment>